<evidence type="ECO:0000313" key="2">
    <source>
        <dbReference type="Proteomes" id="UP000050272"/>
    </source>
</evidence>
<sequence length="70" mass="8146">MIMIISFNVNHFLYLFSITKKAAYKAAQIDDKRLKCLLFTFQCDRKPLKSRKDEYRSGANCTFVSTGTQE</sequence>
<protein>
    <submittedName>
        <fullName evidence="1">Uncharacterized protein</fullName>
    </submittedName>
</protein>
<comment type="caution">
    <text evidence="1">The sequence shown here is derived from an EMBL/GenBank/DDBJ whole genome shotgun (WGS) entry which is preliminary data.</text>
</comment>
<name>A0ABR5MS53_9BACI</name>
<proteinExistence type="predicted"/>
<keyword evidence="2" id="KW-1185">Reference proteome</keyword>
<accession>A0ABR5MS53</accession>
<dbReference type="Proteomes" id="UP000050272">
    <property type="component" value="Unassembled WGS sequence"/>
</dbReference>
<evidence type="ECO:0000313" key="1">
    <source>
        <dbReference type="EMBL" id="KPN13668.1"/>
    </source>
</evidence>
<gene>
    <name evidence="1" type="ORF">AKG37_11080</name>
</gene>
<organism evidence="1 2">
    <name type="scientific">Bacillus australimaris</name>
    <dbReference type="NCBI Taxonomy" id="1326968"/>
    <lineage>
        <taxon>Bacteria</taxon>
        <taxon>Bacillati</taxon>
        <taxon>Bacillota</taxon>
        <taxon>Bacilli</taxon>
        <taxon>Bacillales</taxon>
        <taxon>Bacillaceae</taxon>
        <taxon>Bacillus</taxon>
    </lineage>
</organism>
<reference evidence="1 2" key="1">
    <citation type="submission" date="2015-07" db="EMBL/GenBank/DDBJ databases">
        <title>Bacillus zhangzhouensis sp. nov. and Bacillus nanhaiticus sp. nov.</title>
        <authorList>
            <person name="Liu Y."/>
            <person name="Lai Q."/>
            <person name="Shao Z."/>
        </authorList>
    </citation>
    <scope>NUCLEOTIDE SEQUENCE [LARGE SCALE GENOMIC DNA]</scope>
    <source>
        <strain evidence="1 2">NH7I_1</strain>
    </source>
</reference>
<dbReference type="EMBL" id="LGYN01000026">
    <property type="protein sequence ID" value="KPN13668.1"/>
    <property type="molecule type" value="Genomic_DNA"/>
</dbReference>